<feature type="domain" description="NodB homology" evidence="1">
    <location>
        <begin position="46"/>
        <end position="232"/>
    </location>
</feature>
<dbReference type="InterPro" id="IPR050248">
    <property type="entry name" value="Polysacc_deacetylase_ArnD"/>
</dbReference>
<organism evidence="2 3">
    <name type="scientific">Catenulispora pinistramenti</name>
    <dbReference type="NCBI Taxonomy" id="2705254"/>
    <lineage>
        <taxon>Bacteria</taxon>
        <taxon>Bacillati</taxon>
        <taxon>Actinomycetota</taxon>
        <taxon>Actinomycetes</taxon>
        <taxon>Catenulisporales</taxon>
        <taxon>Catenulisporaceae</taxon>
        <taxon>Catenulispora</taxon>
    </lineage>
</organism>
<evidence type="ECO:0000259" key="1">
    <source>
        <dbReference type="PROSITE" id="PS51677"/>
    </source>
</evidence>
<proteinExistence type="predicted"/>
<name>A0ABS5KRR7_9ACTN</name>
<dbReference type="RefSeq" id="WP_212010322.1">
    <property type="nucleotide sequence ID" value="NZ_JAAFYZ010000055.1"/>
</dbReference>
<dbReference type="PROSITE" id="PS51677">
    <property type="entry name" value="NODB"/>
    <property type="match status" value="1"/>
</dbReference>
<reference evidence="2 3" key="1">
    <citation type="submission" date="2020-02" db="EMBL/GenBank/DDBJ databases">
        <title>Acidophilic actinobacteria isolated from forest soil.</title>
        <authorList>
            <person name="Golinska P."/>
        </authorList>
    </citation>
    <scope>NUCLEOTIDE SEQUENCE [LARGE SCALE GENOMIC DNA]</scope>
    <source>
        <strain evidence="2 3">NL8</strain>
    </source>
</reference>
<evidence type="ECO:0000313" key="2">
    <source>
        <dbReference type="EMBL" id="MBS2548742.1"/>
    </source>
</evidence>
<dbReference type="EMBL" id="JAAFYZ010000055">
    <property type="protein sequence ID" value="MBS2548742.1"/>
    <property type="molecule type" value="Genomic_DNA"/>
</dbReference>
<keyword evidence="3" id="KW-1185">Reference proteome</keyword>
<protein>
    <submittedName>
        <fullName evidence="2">Polysaccharide deacetylase family protein</fullName>
    </submittedName>
</protein>
<dbReference type="PANTHER" id="PTHR10587:SF137">
    <property type="entry name" value="4-DEOXY-4-FORMAMIDO-L-ARABINOSE-PHOSPHOUNDECAPRENOL DEFORMYLASE ARND-RELATED"/>
    <property type="match status" value="1"/>
</dbReference>
<evidence type="ECO:0000313" key="3">
    <source>
        <dbReference type="Proteomes" id="UP000730482"/>
    </source>
</evidence>
<gene>
    <name evidence="2" type="ORF">KGQ19_17900</name>
</gene>
<dbReference type="PANTHER" id="PTHR10587">
    <property type="entry name" value="GLYCOSYL TRANSFERASE-RELATED"/>
    <property type="match status" value="1"/>
</dbReference>
<accession>A0ABS5KRR7</accession>
<dbReference type="CDD" id="cd10959">
    <property type="entry name" value="CE4_NodB_like_3"/>
    <property type="match status" value="1"/>
</dbReference>
<sequence>MAISTRTLSTLAAAATVLTHPFPATTTFGPVRNRVLPGLAARGADDHVALTFDDGPDPDSTPRFLDLLAARGVHATFFLLGSMAERAPGLVHEIQAAGHEIGVHGWHHQSLLFRGPRATDQDLTRARDYLADLTGGQPTLFRPPYGVMTTAAHRTARRLNLRPTLWTSWGEDWTARATPGGVYRQVAKDLHGGGTILLHDTDCTAQPGSWHNTLGAVPLLLDHCEERGWAVGPLREHGRVAGR</sequence>
<dbReference type="SUPFAM" id="SSF88713">
    <property type="entry name" value="Glycoside hydrolase/deacetylase"/>
    <property type="match status" value="1"/>
</dbReference>
<dbReference type="InterPro" id="IPR011330">
    <property type="entry name" value="Glyco_hydro/deAcase_b/a-brl"/>
</dbReference>
<dbReference type="Pfam" id="PF01522">
    <property type="entry name" value="Polysacc_deac_1"/>
    <property type="match status" value="1"/>
</dbReference>
<dbReference type="Gene3D" id="3.20.20.370">
    <property type="entry name" value="Glycoside hydrolase/deacetylase"/>
    <property type="match status" value="1"/>
</dbReference>
<dbReference type="InterPro" id="IPR002509">
    <property type="entry name" value="NODB_dom"/>
</dbReference>
<comment type="caution">
    <text evidence="2">The sequence shown here is derived from an EMBL/GenBank/DDBJ whole genome shotgun (WGS) entry which is preliminary data.</text>
</comment>
<dbReference type="Proteomes" id="UP000730482">
    <property type="component" value="Unassembled WGS sequence"/>
</dbReference>